<keyword evidence="4" id="KW-1185">Reference proteome</keyword>
<dbReference type="EMBL" id="JAGGNH010000004">
    <property type="protein sequence ID" value="KAJ0975056.1"/>
    <property type="molecule type" value="Genomic_DNA"/>
</dbReference>
<feature type="region of interest" description="Disordered" evidence="1">
    <location>
        <begin position="242"/>
        <end position="275"/>
    </location>
</feature>
<comment type="caution">
    <text evidence="3">The sequence shown here is derived from an EMBL/GenBank/DDBJ whole genome shotgun (WGS) entry which is preliminary data.</text>
</comment>
<dbReference type="AlphaFoldDB" id="A0A9D5CKM4"/>
<dbReference type="InterPro" id="IPR041591">
    <property type="entry name" value="OCRE"/>
</dbReference>
<dbReference type="OrthoDB" id="1746052at2759"/>
<reference evidence="3" key="1">
    <citation type="submission" date="2021-03" db="EMBL/GenBank/DDBJ databases">
        <authorList>
            <person name="Li Z."/>
            <person name="Yang C."/>
        </authorList>
    </citation>
    <scope>NUCLEOTIDE SEQUENCE</scope>
    <source>
        <strain evidence="3">Dzin_1.0</strain>
        <tissue evidence="3">Leaf</tissue>
    </source>
</reference>
<gene>
    <name evidence="3" type="ORF">J5N97_017021</name>
</gene>
<evidence type="ECO:0000256" key="1">
    <source>
        <dbReference type="SAM" id="MobiDB-lite"/>
    </source>
</evidence>
<evidence type="ECO:0000313" key="3">
    <source>
        <dbReference type="EMBL" id="KAJ0975056.1"/>
    </source>
</evidence>
<accession>A0A9D5CKM4</accession>
<evidence type="ECO:0000259" key="2">
    <source>
        <dbReference type="Pfam" id="PF17780"/>
    </source>
</evidence>
<reference evidence="3" key="2">
    <citation type="journal article" date="2022" name="Hortic Res">
        <title>The genome of Dioscorea zingiberensis sheds light on the biosynthesis, origin and evolution of the medicinally important diosgenin saponins.</title>
        <authorList>
            <person name="Li Y."/>
            <person name="Tan C."/>
            <person name="Li Z."/>
            <person name="Guo J."/>
            <person name="Li S."/>
            <person name="Chen X."/>
            <person name="Wang C."/>
            <person name="Dai X."/>
            <person name="Yang H."/>
            <person name="Song W."/>
            <person name="Hou L."/>
            <person name="Xu J."/>
            <person name="Tong Z."/>
            <person name="Xu A."/>
            <person name="Yuan X."/>
            <person name="Wang W."/>
            <person name="Yang Q."/>
            <person name="Chen L."/>
            <person name="Sun Z."/>
            <person name="Wang K."/>
            <person name="Pan B."/>
            <person name="Chen J."/>
            <person name="Bao Y."/>
            <person name="Liu F."/>
            <person name="Qi X."/>
            <person name="Gang D.R."/>
            <person name="Wen J."/>
            <person name="Li J."/>
        </authorList>
    </citation>
    <scope>NUCLEOTIDE SEQUENCE</scope>
    <source>
        <strain evidence="3">Dzin_1.0</strain>
    </source>
</reference>
<dbReference type="PANTHER" id="PTHR13138">
    <property type="entry name" value="PROTEIN LIN1"/>
    <property type="match status" value="1"/>
</dbReference>
<feature type="compositionally biased region" description="Polar residues" evidence="1">
    <location>
        <begin position="242"/>
        <end position="266"/>
    </location>
</feature>
<name>A0A9D5CKM4_9LILI</name>
<feature type="compositionally biased region" description="Basic residues" evidence="1">
    <location>
        <begin position="27"/>
        <end position="37"/>
    </location>
</feature>
<dbReference type="Pfam" id="PF17780">
    <property type="entry name" value="OCRE"/>
    <property type="match status" value="1"/>
</dbReference>
<organism evidence="3 4">
    <name type="scientific">Dioscorea zingiberensis</name>
    <dbReference type="NCBI Taxonomy" id="325984"/>
    <lineage>
        <taxon>Eukaryota</taxon>
        <taxon>Viridiplantae</taxon>
        <taxon>Streptophyta</taxon>
        <taxon>Embryophyta</taxon>
        <taxon>Tracheophyta</taxon>
        <taxon>Spermatophyta</taxon>
        <taxon>Magnoliopsida</taxon>
        <taxon>Liliopsida</taxon>
        <taxon>Dioscoreales</taxon>
        <taxon>Dioscoreaceae</taxon>
        <taxon>Dioscorea</taxon>
    </lineage>
</organism>
<feature type="region of interest" description="Disordered" evidence="1">
    <location>
        <begin position="12"/>
        <end position="81"/>
    </location>
</feature>
<dbReference type="InterPro" id="IPR039905">
    <property type="entry name" value="CD2BP2/Lin1"/>
</dbReference>
<protein>
    <recommendedName>
        <fullName evidence="2">OCRE domain-containing protein</fullName>
    </recommendedName>
</protein>
<proteinExistence type="predicted"/>
<sequence length="337" mass="37285">MSSPAVVDVVGFIIGSPNGPSQEKKTARFPKAKKTKNATKGAETSELEEDEVWTSRRAQQASKERARRRSEKMEEDLSALGDPADIIAAEVDYEDAWLDNLEVDSRVVEKSQAKKIPTRGLPRNYPKEIGRLKRNIANVLQPGETIIQALKRLKGTSSDKRGKMSEATKQIFDQLTEGAVKLMENGDYNVYHEERETFEREAEGYERLAHAKEVSSGSSEKFDMFGEDDEEANVNVQLDASAVESGSASEQLPKLTSENSELSQELRSGDAEGGETDYVYDPASGYYYSSSLGYYYDPVSGLYCSVASGKWYSFDEQIGEYVECRSTASTETEGAAS</sequence>
<dbReference type="Proteomes" id="UP001085076">
    <property type="component" value="Miscellaneous, Linkage group lg04"/>
</dbReference>
<feature type="domain" description="OCRE" evidence="2">
    <location>
        <begin position="275"/>
        <end position="322"/>
    </location>
</feature>
<evidence type="ECO:0000313" key="4">
    <source>
        <dbReference type="Proteomes" id="UP001085076"/>
    </source>
</evidence>
<dbReference type="GO" id="GO:0005682">
    <property type="term" value="C:U5 snRNP"/>
    <property type="evidence" value="ECO:0007669"/>
    <property type="project" value="InterPro"/>
</dbReference>
<dbReference type="PANTHER" id="PTHR13138:SF3">
    <property type="entry name" value="CD2 ANTIGEN CYTOPLASMIC TAIL-BINDING PROTEIN 2"/>
    <property type="match status" value="1"/>
</dbReference>